<feature type="domain" description="EamA" evidence="6">
    <location>
        <begin position="151"/>
        <end position="284"/>
    </location>
</feature>
<evidence type="ECO:0000256" key="5">
    <source>
        <dbReference type="SAM" id="Phobius"/>
    </source>
</evidence>
<accession>A0A838XPZ7</accession>
<dbReference type="Proteomes" id="UP000559404">
    <property type="component" value="Unassembled WGS sequence"/>
</dbReference>
<feature type="transmembrane region" description="Helical" evidence="5">
    <location>
        <begin position="211"/>
        <end position="232"/>
    </location>
</feature>
<dbReference type="AlphaFoldDB" id="A0A838XPZ7"/>
<proteinExistence type="predicted"/>
<dbReference type="Pfam" id="PF00892">
    <property type="entry name" value="EamA"/>
    <property type="match status" value="2"/>
</dbReference>
<evidence type="ECO:0000256" key="2">
    <source>
        <dbReference type="ARBA" id="ARBA00022692"/>
    </source>
</evidence>
<comment type="caution">
    <text evidence="7">The sequence shown here is derived from an EMBL/GenBank/DDBJ whole genome shotgun (WGS) entry which is preliminary data.</text>
</comment>
<comment type="subcellular location">
    <subcellularLocation>
        <location evidence="1">Membrane</location>
        <topology evidence="1">Multi-pass membrane protein</topology>
    </subcellularLocation>
</comment>
<evidence type="ECO:0000259" key="6">
    <source>
        <dbReference type="Pfam" id="PF00892"/>
    </source>
</evidence>
<keyword evidence="3 5" id="KW-1133">Transmembrane helix</keyword>
<evidence type="ECO:0000313" key="8">
    <source>
        <dbReference type="Proteomes" id="UP000559404"/>
    </source>
</evidence>
<feature type="transmembrane region" description="Helical" evidence="5">
    <location>
        <begin position="124"/>
        <end position="142"/>
    </location>
</feature>
<reference evidence="7 8" key="1">
    <citation type="submission" date="2020-07" db="EMBL/GenBank/DDBJ databases">
        <authorList>
            <person name="Li M."/>
        </authorList>
    </citation>
    <scope>NUCLEOTIDE SEQUENCE [LARGE SCALE GENOMIC DNA]</scope>
    <source>
        <strain evidence="7 8">DSM 23284</strain>
    </source>
</reference>
<feature type="transmembrane region" description="Helical" evidence="5">
    <location>
        <begin position="90"/>
        <end position="112"/>
    </location>
</feature>
<evidence type="ECO:0000256" key="1">
    <source>
        <dbReference type="ARBA" id="ARBA00004141"/>
    </source>
</evidence>
<feature type="transmembrane region" description="Helical" evidence="5">
    <location>
        <begin position="270"/>
        <end position="293"/>
    </location>
</feature>
<keyword evidence="2 5" id="KW-0812">Transmembrane</keyword>
<sequence>MTLINWLLLALLSLIWGGTFLFAKIAVAEIPPLVLVFLRVFLAALVMHVVLRIARQRFPLAPGMLLSFLVIGLLNNAIPFSLIFWGQTAISASLASILNATTPIFTVLLATLAFRHETLQAHRVIGIGLGLAGVAVLLLPGLEGADGFPLWAQLACLGAALSYAVAASFARRFKGLPLMVPVAGQLTGASVWMLPLALWQGASWSPAETSLAVWACVIALGTIGTAFAYLIYFRLLTGAGATNASLVTLLVPVSASVLGALVLGESLTSGQFLGMAILLLGLVVLDGRVLTLLARPKGGRKIGPLAAPAEGGPPGSAR</sequence>
<name>A0A838XPZ7_9HYPH</name>
<feature type="transmembrane region" description="Helical" evidence="5">
    <location>
        <begin position="63"/>
        <end position="84"/>
    </location>
</feature>
<dbReference type="PANTHER" id="PTHR32322:SF9">
    <property type="entry name" value="AMINO-ACID METABOLITE EFFLUX PUMP-RELATED"/>
    <property type="match status" value="1"/>
</dbReference>
<dbReference type="SUPFAM" id="SSF103481">
    <property type="entry name" value="Multidrug resistance efflux transporter EmrE"/>
    <property type="match status" value="2"/>
</dbReference>
<keyword evidence="8" id="KW-1185">Reference proteome</keyword>
<dbReference type="InterPro" id="IPR037185">
    <property type="entry name" value="EmrE-like"/>
</dbReference>
<evidence type="ECO:0000256" key="4">
    <source>
        <dbReference type="ARBA" id="ARBA00023136"/>
    </source>
</evidence>
<protein>
    <submittedName>
        <fullName evidence="7">DMT family transporter</fullName>
    </submittedName>
</protein>
<dbReference type="RefSeq" id="WP_181760477.1">
    <property type="nucleotide sequence ID" value="NZ_BMCR01000009.1"/>
</dbReference>
<organism evidence="7 8">
    <name type="scientific">Stappia taiwanensis</name>
    <dbReference type="NCBI Taxonomy" id="992267"/>
    <lineage>
        <taxon>Bacteria</taxon>
        <taxon>Pseudomonadati</taxon>
        <taxon>Pseudomonadota</taxon>
        <taxon>Alphaproteobacteria</taxon>
        <taxon>Hyphomicrobiales</taxon>
        <taxon>Stappiaceae</taxon>
        <taxon>Stappia</taxon>
    </lineage>
</organism>
<feature type="domain" description="EamA" evidence="6">
    <location>
        <begin position="7"/>
        <end position="138"/>
    </location>
</feature>
<dbReference type="EMBL" id="JACEON010000010">
    <property type="protein sequence ID" value="MBA4612272.1"/>
    <property type="molecule type" value="Genomic_DNA"/>
</dbReference>
<feature type="transmembrane region" description="Helical" evidence="5">
    <location>
        <begin position="178"/>
        <end position="199"/>
    </location>
</feature>
<gene>
    <name evidence="7" type="ORF">H1W37_11450</name>
</gene>
<feature type="transmembrane region" description="Helical" evidence="5">
    <location>
        <begin position="33"/>
        <end position="51"/>
    </location>
</feature>
<dbReference type="PANTHER" id="PTHR32322">
    <property type="entry name" value="INNER MEMBRANE TRANSPORTER"/>
    <property type="match status" value="1"/>
</dbReference>
<evidence type="ECO:0000256" key="3">
    <source>
        <dbReference type="ARBA" id="ARBA00022989"/>
    </source>
</evidence>
<reference evidence="7 8" key="2">
    <citation type="submission" date="2020-08" db="EMBL/GenBank/DDBJ databases">
        <title>Stappia taiwanensis sp. nov., isolated from a coastal thermal spring.</title>
        <authorList>
            <person name="Kampfer P."/>
        </authorList>
    </citation>
    <scope>NUCLEOTIDE SEQUENCE [LARGE SCALE GENOMIC DNA]</scope>
    <source>
        <strain evidence="7 8">DSM 23284</strain>
    </source>
</reference>
<dbReference type="GO" id="GO:0016020">
    <property type="term" value="C:membrane"/>
    <property type="evidence" value="ECO:0007669"/>
    <property type="project" value="UniProtKB-SubCell"/>
</dbReference>
<feature type="transmembrane region" description="Helical" evidence="5">
    <location>
        <begin position="244"/>
        <end position="264"/>
    </location>
</feature>
<feature type="transmembrane region" description="Helical" evidence="5">
    <location>
        <begin position="148"/>
        <end position="166"/>
    </location>
</feature>
<evidence type="ECO:0000313" key="7">
    <source>
        <dbReference type="EMBL" id="MBA4612272.1"/>
    </source>
</evidence>
<dbReference type="InterPro" id="IPR050638">
    <property type="entry name" value="AA-Vitamin_Transporters"/>
</dbReference>
<dbReference type="InterPro" id="IPR000620">
    <property type="entry name" value="EamA_dom"/>
</dbReference>
<keyword evidence="4 5" id="KW-0472">Membrane</keyword>